<evidence type="ECO:0000256" key="15">
    <source>
        <dbReference type="RuleBase" id="RU362126"/>
    </source>
</evidence>
<feature type="binding site" evidence="13">
    <location>
        <position position="116"/>
    </location>
    <ligand>
        <name>an alpha-D-glucoside</name>
        <dbReference type="ChEBI" id="CHEBI:22390"/>
    </ligand>
</feature>
<comment type="similarity">
    <text evidence="2 12 15">Belongs to the calreticulin family.</text>
</comment>
<feature type="binding site" evidence="13">
    <location>
        <position position="140"/>
    </location>
    <ligand>
        <name>an alpha-D-glucoside</name>
        <dbReference type="ChEBI" id="CHEBI:22390"/>
    </ligand>
</feature>
<evidence type="ECO:0000256" key="14">
    <source>
        <dbReference type="PIRSR" id="PIRSR002356-3"/>
    </source>
</evidence>
<evidence type="ECO:0000256" key="1">
    <source>
        <dbReference type="ARBA" id="ARBA00004319"/>
    </source>
</evidence>
<name>A0A830HTU0_9CHLO</name>
<sequence>MPVMSKLVGAAALLAFTATNAHATTYFKDDFAKGMTKWKASTWKENDGTKGEFTVTAGDFFGDEKINTGIKTGPDARFFATYADFDKPFTNEGKDLVFQFSAKNEQGIDCGGGYFKLLPKSSEMKDFSGDTPYSIMFGPDICGATKRVHAIFTYKGKNLLKKVDVPCDTDKHTHVYTLHVKPDNTYDILVDGESKASGNLEDDWEFLKPKTIKDPDATKPDDWDERAQIPDESDVKPEGWDDIPAEIPDPEAEQPEDWDEEDDGTWEAPMIPNPEYKGEWKQKMIDNPDYKGVWVAPDIDNPEYEADDKLYLYKDLAYVATEIWQVKAGTVFDNIIVTDDIKEADKFRQDTYGATIEAEKEALKEIEEKKREEDEAKAKEAEEERKKLEAEEEDEEEEEEEEEEDDTKEVKDEL</sequence>
<dbReference type="EMBL" id="BNJQ01000028">
    <property type="protein sequence ID" value="GHP10115.1"/>
    <property type="molecule type" value="Genomic_DNA"/>
</dbReference>
<evidence type="ECO:0000256" key="11">
    <source>
        <dbReference type="ARBA" id="ARBA00037091"/>
    </source>
</evidence>
<feature type="region of interest" description="Disordered" evidence="16">
    <location>
        <begin position="366"/>
        <end position="414"/>
    </location>
</feature>
<dbReference type="PANTHER" id="PTHR11073:SF2">
    <property type="entry name" value="CALRETICULIN"/>
    <property type="match status" value="1"/>
</dbReference>
<gene>
    <name evidence="17" type="ORF">PPROV_000884800</name>
</gene>
<feature type="binding site" evidence="13">
    <location>
        <position position="322"/>
    </location>
    <ligand>
        <name>an alpha-D-glucoside</name>
        <dbReference type="ChEBI" id="CHEBI:22390"/>
    </ligand>
</feature>
<dbReference type="PIRSF" id="PIRSF002356">
    <property type="entry name" value="Calreticulin"/>
    <property type="match status" value="1"/>
</dbReference>
<keyword evidence="3" id="KW-0479">Metal-binding</keyword>
<dbReference type="InterPro" id="IPR018124">
    <property type="entry name" value="Calret/calnex_CS"/>
</dbReference>
<evidence type="ECO:0000256" key="3">
    <source>
        <dbReference type="ARBA" id="ARBA00022723"/>
    </source>
</evidence>
<keyword evidence="8" id="KW-0862">Zinc</keyword>
<feature type="compositionally biased region" description="Basic and acidic residues" evidence="16">
    <location>
        <begin position="366"/>
        <end position="389"/>
    </location>
</feature>
<dbReference type="GO" id="GO:0006457">
    <property type="term" value="P:protein folding"/>
    <property type="evidence" value="ECO:0007669"/>
    <property type="project" value="InterPro"/>
</dbReference>
<accession>A0A830HTU0</accession>
<feature type="disulfide bond" evidence="14">
    <location>
        <begin position="110"/>
        <end position="142"/>
    </location>
</feature>
<evidence type="ECO:0000256" key="4">
    <source>
        <dbReference type="ARBA" id="ARBA00022729"/>
    </source>
</evidence>
<keyword evidence="6" id="KW-0677">Repeat</keyword>
<feature type="binding site" evidence="13">
    <location>
        <position position="114"/>
    </location>
    <ligand>
        <name>an alpha-D-glucoside</name>
        <dbReference type="ChEBI" id="CHEBI:22390"/>
    </ligand>
</feature>
<dbReference type="InterPro" id="IPR009169">
    <property type="entry name" value="Calreticulin"/>
</dbReference>
<feature type="chain" id="PRO_5033111575" description="Calreticulin" evidence="15">
    <location>
        <begin position="24"/>
        <end position="414"/>
    </location>
</feature>
<evidence type="ECO:0000256" key="2">
    <source>
        <dbReference type="ARBA" id="ARBA00010983"/>
    </source>
</evidence>
<evidence type="ECO:0000313" key="17">
    <source>
        <dbReference type="EMBL" id="GHP10115.1"/>
    </source>
</evidence>
<evidence type="ECO:0000256" key="8">
    <source>
        <dbReference type="ARBA" id="ARBA00022833"/>
    </source>
</evidence>
<feature type="binding site" evidence="13">
    <location>
        <position position="133"/>
    </location>
    <ligand>
        <name>an alpha-D-glucoside</name>
        <dbReference type="ChEBI" id="CHEBI:22390"/>
    </ligand>
</feature>
<evidence type="ECO:0000313" key="18">
    <source>
        <dbReference type="Proteomes" id="UP000660262"/>
    </source>
</evidence>
<feature type="region of interest" description="Disordered" evidence="16">
    <location>
        <begin position="211"/>
        <end position="263"/>
    </location>
</feature>
<feature type="compositionally biased region" description="Acidic residues" evidence="16">
    <location>
        <begin position="240"/>
        <end position="263"/>
    </location>
</feature>
<keyword evidence="9" id="KW-0106">Calcium</keyword>
<dbReference type="PANTHER" id="PTHR11073">
    <property type="entry name" value="CALRETICULIN AND CALNEXIN"/>
    <property type="match status" value="1"/>
</dbReference>
<dbReference type="InterPro" id="IPR009033">
    <property type="entry name" value="Calreticulin/calnexin_P_dom_sf"/>
</dbReference>
<dbReference type="InterPro" id="IPR013320">
    <property type="entry name" value="ConA-like_dom_sf"/>
</dbReference>
<dbReference type="GO" id="GO:0005509">
    <property type="term" value="F:calcium ion binding"/>
    <property type="evidence" value="ECO:0007669"/>
    <property type="project" value="InterPro"/>
</dbReference>
<organism evidence="17 18">
    <name type="scientific">Pycnococcus provasolii</name>
    <dbReference type="NCBI Taxonomy" id="41880"/>
    <lineage>
        <taxon>Eukaryota</taxon>
        <taxon>Viridiplantae</taxon>
        <taxon>Chlorophyta</taxon>
        <taxon>Pseudoscourfieldiophyceae</taxon>
        <taxon>Pseudoscourfieldiales</taxon>
        <taxon>Pycnococcaceae</taxon>
        <taxon>Pycnococcus</taxon>
    </lineage>
</organism>
<evidence type="ECO:0000256" key="13">
    <source>
        <dbReference type="PIRSR" id="PIRSR002356-1"/>
    </source>
</evidence>
<proteinExistence type="inferred from homology"/>
<dbReference type="InterPro" id="IPR001580">
    <property type="entry name" value="Calret/calnex"/>
</dbReference>
<comment type="caution">
    <text evidence="17">The sequence shown here is derived from an EMBL/GenBank/DDBJ whole genome shotgun (WGS) entry which is preliminary data.</text>
</comment>
<evidence type="ECO:0000256" key="7">
    <source>
        <dbReference type="ARBA" id="ARBA00022824"/>
    </source>
</evidence>
<dbReference type="SUPFAM" id="SSF49899">
    <property type="entry name" value="Concanavalin A-like lectins/glucanases"/>
    <property type="match status" value="1"/>
</dbReference>
<reference evidence="17" key="1">
    <citation type="submission" date="2020-10" db="EMBL/GenBank/DDBJ databases">
        <title>Unveiling of a novel bifunctional photoreceptor, Dualchrome1, isolated from a cosmopolitan green alga.</title>
        <authorList>
            <person name="Suzuki S."/>
            <person name="Kawachi M."/>
        </authorList>
    </citation>
    <scope>NUCLEOTIDE SEQUENCE</scope>
    <source>
        <strain evidence="17">NIES 2893</strain>
    </source>
</reference>
<keyword evidence="10 12" id="KW-0143">Chaperone</keyword>
<dbReference type="GO" id="GO:0030246">
    <property type="term" value="F:carbohydrate binding"/>
    <property type="evidence" value="ECO:0007669"/>
    <property type="project" value="UniProtKB-KW"/>
</dbReference>
<keyword evidence="7 12" id="KW-0256">Endoplasmic reticulum</keyword>
<comment type="subcellular location">
    <subcellularLocation>
        <location evidence="1 12">Endoplasmic reticulum lumen</location>
    </subcellularLocation>
</comment>
<keyword evidence="18" id="KW-1185">Reference proteome</keyword>
<comment type="function">
    <text evidence="11">Molecular calcium-binding chaperone promoting folding, oligomeric assembly and quality control in the ER via the calreticulin/calnexin cycle. This lectin may interact transiently with almost all of the monoglucosylated glycoproteins that are synthesized in the ER.</text>
</comment>
<evidence type="ECO:0000256" key="5">
    <source>
        <dbReference type="ARBA" id="ARBA00022734"/>
    </source>
</evidence>
<dbReference type="SUPFAM" id="SSF63887">
    <property type="entry name" value="P-domain of calnexin/calreticulin"/>
    <property type="match status" value="1"/>
</dbReference>
<evidence type="ECO:0000256" key="6">
    <source>
        <dbReference type="ARBA" id="ARBA00022737"/>
    </source>
</evidence>
<dbReference type="Gene3D" id="2.10.250.10">
    <property type="entry name" value="Calreticulin/calnexin, P domain"/>
    <property type="match status" value="1"/>
</dbReference>
<evidence type="ECO:0000256" key="10">
    <source>
        <dbReference type="ARBA" id="ARBA00023186"/>
    </source>
</evidence>
<dbReference type="Gene3D" id="2.60.120.200">
    <property type="match status" value="1"/>
</dbReference>
<dbReference type="Pfam" id="PF00262">
    <property type="entry name" value="Calreticulin"/>
    <property type="match status" value="2"/>
</dbReference>
<dbReference type="GO" id="GO:0005788">
    <property type="term" value="C:endoplasmic reticulum lumen"/>
    <property type="evidence" value="ECO:0007669"/>
    <property type="project" value="UniProtKB-SubCell"/>
</dbReference>
<dbReference type="OrthoDB" id="1938156at2759"/>
<dbReference type="PRINTS" id="PR00626">
    <property type="entry name" value="CALRETICULIN"/>
</dbReference>
<dbReference type="PROSITE" id="PS00804">
    <property type="entry name" value="CALRETICULIN_2"/>
    <property type="match status" value="1"/>
</dbReference>
<evidence type="ECO:0000256" key="16">
    <source>
        <dbReference type="SAM" id="MobiDB-lite"/>
    </source>
</evidence>
<keyword evidence="14" id="KW-1015">Disulfide bond</keyword>
<keyword evidence="5" id="KW-0430">Lectin</keyword>
<protein>
    <recommendedName>
        <fullName evidence="12">Calreticulin</fullName>
    </recommendedName>
</protein>
<dbReference type="Proteomes" id="UP000660262">
    <property type="component" value="Unassembled WGS sequence"/>
</dbReference>
<feature type="compositionally biased region" description="Basic and acidic residues" evidence="16">
    <location>
        <begin position="211"/>
        <end position="239"/>
    </location>
</feature>
<dbReference type="GO" id="GO:0005789">
    <property type="term" value="C:endoplasmic reticulum membrane"/>
    <property type="evidence" value="ECO:0007669"/>
    <property type="project" value="TreeGrafter"/>
</dbReference>
<feature type="compositionally biased region" description="Acidic residues" evidence="16">
    <location>
        <begin position="390"/>
        <end position="407"/>
    </location>
</feature>
<dbReference type="GO" id="GO:0036503">
    <property type="term" value="P:ERAD pathway"/>
    <property type="evidence" value="ECO:0007669"/>
    <property type="project" value="TreeGrafter"/>
</dbReference>
<evidence type="ECO:0000256" key="9">
    <source>
        <dbReference type="ARBA" id="ARBA00022837"/>
    </source>
</evidence>
<evidence type="ECO:0000256" key="12">
    <source>
        <dbReference type="PIRNR" id="PIRNR002356"/>
    </source>
</evidence>
<feature type="signal peptide" evidence="15">
    <location>
        <begin position="1"/>
        <end position="23"/>
    </location>
</feature>
<keyword evidence="4 15" id="KW-0732">Signal</keyword>
<dbReference type="FunFam" id="2.10.250.10:FF:000002">
    <property type="entry name" value="Calreticulin"/>
    <property type="match status" value="1"/>
</dbReference>
<dbReference type="GO" id="GO:0051082">
    <property type="term" value="F:unfolded protein binding"/>
    <property type="evidence" value="ECO:0007669"/>
    <property type="project" value="InterPro"/>
</dbReference>
<dbReference type="AlphaFoldDB" id="A0A830HTU0"/>